<dbReference type="AlphaFoldDB" id="A0A5B7FY79"/>
<keyword evidence="3" id="KW-1185">Reference proteome</keyword>
<feature type="region of interest" description="Disordered" evidence="1">
    <location>
        <begin position="1"/>
        <end position="26"/>
    </location>
</feature>
<protein>
    <submittedName>
        <fullName evidence="2">Uncharacterized protein</fullName>
    </submittedName>
</protein>
<comment type="caution">
    <text evidence="2">The sequence shown here is derived from an EMBL/GenBank/DDBJ whole genome shotgun (WGS) entry which is preliminary data.</text>
</comment>
<evidence type="ECO:0000313" key="3">
    <source>
        <dbReference type="Proteomes" id="UP000324222"/>
    </source>
</evidence>
<organism evidence="2 3">
    <name type="scientific">Portunus trituberculatus</name>
    <name type="common">Swimming crab</name>
    <name type="synonym">Neptunus trituberculatus</name>
    <dbReference type="NCBI Taxonomy" id="210409"/>
    <lineage>
        <taxon>Eukaryota</taxon>
        <taxon>Metazoa</taxon>
        <taxon>Ecdysozoa</taxon>
        <taxon>Arthropoda</taxon>
        <taxon>Crustacea</taxon>
        <taxon>Multicrustacea</taxon>
        <taxon>Malacostraca</taxon>
        <taxon>Eumalacostraca</taxon>
        <taxon>Eucarida</taxon>
        <taxon>Decapoda</taxon>
        <taxon>Pleocyemata</taxon>
        <taxon>Brachyura</taxon>
        <taxon>Eubrachyura</taxon>
        <taxon>Portunoidea</taxon>
        <taxon>Portunidae</taxon>
        <taxon>Portuninae</taxon>
        <taxon>Portunus</taxon>
    </lineage>
</organism>
<reference evidence="2 3" key="1">
    <citation type="submission" date="2019-05" db="EMBL/GenBank/DDBJ databases">
        <title>Another draft genome of Portunus trituberculatus and its Hox gene families provides insights of decapod evolution.</title>
        <authorList>
            <person name="Jeong J.-H."/>
            <person name="Song I."/>
            <person name="Kim S."/>
            <person name="Choi T."/>
            <person name="Kim D."/>
            <person name="Ryu S."/>
            <person name="Kim W."/>
        </authorList>
    </citation>
    <scope>NUCLEOTIDE SEQUENCE [LARGE SCALE GENOMIC DNA]</scope>
    <source>
        <tissue evidence="2">Muscle</tissue>
    </source>
</reference>
<evidence type="ECO:0000256" key="1">
    <source>
        <dbReference type="SAM" id="MobiDB-lite"/>
    </source>
</evidence>
<name>A0A5B7FY79_PORTR</name>
<proteinExistence type="predicted"/>
<evidence type="ECO:0000313" key="2">
    <source>
        <dbReference type="EMBL" id="MPC52680.1"/>
    </source>
</evidence>
<dbReference type="EMBL" id="VSRR010011070">
    <property type="protein sequence ID" value="MPC52680.1"/>
    <property type="molecule type" value="Genomic_DNA"/>
</dbReference>
<gene>
    <name evidence="2" type="ORF">E2C01_046556</name>
</gene>
<sequence length="61" mass="6912">MEETNKSPLKMATSRTPSPLHHHHHHHYYSAHSNLSFGVREALFGALVPTEPPFQTCTHIP</sequence>
<dbReference type="Proteomes" id="UP000324222">
    <property type="component" value="Unassembled WGS sequence"/>
</dbReference>
<accession>A0A5B7FY79</accession>